<keyword evidence="2" id="KW-0614">Plasmid</keyword>
<keyword evidence="2" id="KW-0378">Hydrolase</keyword>
<dbReference type="KEGG" id="rha:RHA1_ro10341"/>
<evidence type="ECO:0000313" key="2">
    <source>
        <dbReference type="EMBL" id="ABH00530.1"/>
    </source>
</evidence>
<gene>
    <name evidence="2" type="ordered locus">RHA1_ro10341</name>
</gene>
<organism evidence="2 3">
    <name type="scientific">Rhodococcus jostii (strain RHA1)</name>
    <dbReference type="NCBI Taxonomy" id="101510"/>
    <lineage>
        <taxon>Bacteria</taxon>
        <taxon>Bacillati</taxon>
        <taxon>Actinomycetota</taxon>
        <taxon>Actinomycetes</taxon>
        <taxon>Mycobacteriales</taxon>
        <taxon>Nocardiaceae</taxon>
        <taxon>Rhodococcus</taxon>
    </lineage>
</organism>
<name>Q0RW06_RHOJR</name>
<dbReference type="EMBL" id="CP000433">
    <property type="protein sequence ID" value="ABH00530.1"/>
    <property type="molecule type" value="Genomic_DNA"/>
</dbReference>
<evidence type="ECO:0000259" key="1">
    <source>
        <dbReference type="Pfam" id="PF12697"/>
    </source>
</evidence>
<dbReference type="InterPro" id="IPR000073">
    <property type="entry name" value="AB_hydrolase_1"/>
</dbReference>
<sequence length="301" mass="32733">MSPEPIGTEDEFALLTENAIELGLAADAVPPVRRVDTHVEGRVVSALLWGDKSPQIVFLHGGGQNAHTWDSVLLHLNVPALAIDLPGHGYSSWRDDRDYMAWTAAEAVVPVLRRWAPDARTVVGMSLGGLTTVRLTALVPEFVRRAVVVDVTPSVHLRHRRMTQAQRGTTALINGARTFPDREDMVRQAIAAAPQRSPAALRRGVRHNSRPSAGGGFEWRYDVLSEGPSDSSALWEDVSASSARFTLVRGGDSVFVSDDDTAEFLRRSASTVVLTVPEAGHSVQSDRPRELAEIVRGVLET</sequence>
<dbReference type="PANTHER" id="PTHR43194">
    <property type="entry name" value="HYDROLASE ALPHA/BETA FOLD FAMILY"/>
    <property type="match status" value="1"/>
</dbReference>
<dbReference type="AlphaFoldDB" id="Q0RW06"/>
<dbReference type="HOGENOM" id="CLU_020336_31_2_11"/>
<dbReference type="InterPro" id="IPR029058">
    <property type="entry name" value="AB_hydrolase_fold"/>
</dbReference>
<dbReference type="InterPro" id="IPR050228">
    <property type="entry name" value="Carboxylesterase_BioH"/>
</dbReference>
<dbReference type="Pfam" id="PF12697">
    <property type="entry name" value="Abhydrolase_6"/>
    <property type="match status" value="1"/>
</dbReference>
<geneLocation type="plasmid" evidence="2 3">
    <name>pRHL2</name>
</geneLocation>
<accession>Q0RW06</accession>
<protein>
    <submittedName>
        <fullName evidence="2">Possible hydrolase</fullName>
    </submittedName>
</protein>
<dbReference type="PANTHER" id="PTHR43194:SF2">
    <property type="entry name" value="PEROXISOMAL MEMBRANE PROTEIN LPX1"/>
    <property type="match status" value="1"/>
</dbReference>
<evidence type="ECO:0000313" key="3">
    <source>
        <dbReference type="Proteomes" id="UP000008710"/>
    </source>
</evidence>
<reference evidence="3" key="1">
    <citation type="journal article" date="2006" name="Proc. Natl. Acad. Sci. U.S.A.">
        <title>The complete genome of Rhodococcus sp. RHA1 provides insights into a catabolic powerhouse.</title>
        <authorList>
            <person name="McLeod M.P."/>
            <person name="Warren R.L."/>
            <person name="Hsiao W.W.L."/>
            <person name="Araki N."/>
            <person name="Myhre M."/>
            <person name="Fernandes C."/>
            <person name="Miyazawa D."/>
            <person name="Wong W."/>
            <person name="Lillquist A.L."/>
            <person name="Wang D."/>
            <person name="Dosanjh M."/>
            <person name="Hara H."/>
            <person name="Petrescu A."/>
            <person name="Morin R.D."/>
            <person name="Yang G."/>
            <person name="Stott J.M."/>
            <person name="Schein J.E."/>
            <person name="Shin H."/>
            <person name="Smailus D."/>
            <person name="Siddiqui A.S."/>
            <person name="Marra M.A."/>
            <person name="Jones S.J.M."/>
            <person name="Holt R."/>
            <person name="Brinkman F.S.L."/>
            <person name="Miyauchi K."/>
            <person name="Fukuda M."/>
            <person name="Davies J.E."/>
            <person name="Mohn W.W."/>
            <person name="Eltis L.D."/>
        </authorList>
    </citation>
    <scope>NUCLEOTIDE SEQUENCE [LARGE SCALE GENOMIC DNA]</scope>
    <source>
        <strain evidence="3">RHA1</strain>
    </source>
</reference>
<dbReference type="Gene3D" id="3.40.50.1820">
    <property type="entry name" value="alpha/beta hydrolase"/>
    <property type="match status" value="1"/>
</dbReference>
<feature type="domain" description="AB hydrolase-1" evidence="1">
    <location>
        <begin position="56"/>
        <end position="293"/>
    </location>
</feature>
<dbReference type="GO" id="GO:0016787">
    <property type="term" value="F:hydrolase activity"/>
    <property type="evidence" value="ECO:0007669"/>
    <property type="project" value="UniProtKB-KW"/>
</dbReference>
<dbReference type="SUPFAM" id="SSF53474">
    <property type="entry name" value="alpha/beta-Hydrolases"/>
    <property type="match status" value="1"/>
</dbReference>
<dbReference type="Proteomes" id="UP000008710">
    <property type="component" value="Plasmid pRHL2"/>
</dbReference>
<proteinExistence type="predicted"/>